<accession>A0A2I8VP17</accession>
<sequence length="401" mass="43823">MTPNHGYNTPTEGTLDWHLPLNDNFDRLERDVPVVDVESNLDTYVPHTGTLFFATDTGRRFVGDGENWSELPYPDGTTSNDSGSSSDDGSSTDSTANVVVSISSGTASAARDGSEFASGDADSVFDSVMNGLRSGDHVLIESGTYEINTLKQTNGLTDITWESKGEVYLDDKGTPQNRMFGFWNCDGVLITGGTYDYDQPNNVDDGKPGTQSILNVKYSTNIEIEDTTLLNAEDMFVGGNNATYVNIHHNEMRKSGERGVYISEDAHDIEVHHNVIRGVDSGALRSNEAPTGWYIHDNDIVMEPNDYGVVYLFGTGASDIRIENDTGKISASGEILHCKNTDSNGNPNRNITITGGYYEGNPEKQNYQRFSVLEESDLSTISVSAETEIVNLPINNPEIHE</sequence>
<evidence type="ECO:0000256" key="1">
    <source>
        <dbReference type="SAM" id="MobiDB-lite"/>
    </source>
</evidence>
<dbReference type="InterPro" id="IPR011050">
    <property type="entry name" value="Pectin_lyase_fold/virulence"/>
</dbReference>
<dbReference type="OrthoDB" id="343158at2157"/>
<evidence type="ECO:0000313" key="3">
    <source>
        <dbReference type="Proteomes" id="UP000236584"/>
    </source>
</evidence>
<dbReference type="KEGG" id="srub:C2R22_15435"/>
<protein>
    <recommendedName>
        <fullName evidence="4">Right handed beta helix domain-containing protein</fullName>
    </recommendedName>
</protein>
<reference evidence="2 3" key="1">
    <citation type="submission" date="2018-01" db="EMBL/GenBank/DDBJ databases">
        <title>Complete genome sequence of Salinigranum rubrum GX10T, an extremely halophilic archaeon isolated from a marine solar saltern.</title>
        <authorList>
            <person name="Han S."/>
        </authorList>
    </citation>
    <scope>NUCLEOTIDE SEQUENCE [LARGE SCALE GENOMIC DNA]</scope>
    <source>
        <strain evidence="2 3">GX10</strain>
    </source>
</reference>
<keyword evidence="3" id="KW-1185">Reference proteome</keyword>
<dbReference type="EMBL" id="CP026309">
    <property type="protein sequence ID" value="AUV82859.1"/>
    <property type="molecule type" value="Genomic_DNA"/>
</dbReference>
<dbReference type="InterPro" id="IPR012334">
    <property type="entry name" value="Pectin_lyas_fold"/>
</dbReference>
<dbReference type="SUPFAM" id="SSF51126">
    <property type="entry name" value="Pectin lyase-like"/>
    <property type="match status" value="1"/>
</dbReference>
<name>A0A2I8VP17_9EURY</name>
<dbReference type="Gene3D" id="2.160.20.10">
    <property type="entry name" value="Single-stranded right-handed beta-helix, Pectin lyase-like"/>
    <property type="match status" value="1"/>
</dbReference>
<evidence type="ECO:0008006" key="4">
    <source>
        <dbReference type="Google" id="ProtNLM"/>
    </source>
</evidence>
<gene>
    <name evidence="2" type="ORF">C2R22_15435</name>
</gene>
<dbReference type="RefSeq" id="WP_103426548.1">
    <property type="nucleotide sequence ID" value="NZ_CP026309.1"/>
</dbReference>
<organism evidence="2 3">
    <name type="scientific">Salinigranum rubrum</name>
    <dbReference type="NCBI Taxonomy" id="755307"/>
    <lineage>
        <taxon>Archaea</taxon>
        <taxon>Methanobacteriati</taxon>
        <taxon>Methanobacteriota</taxon>
        <taxon>Stenosarchaea group</taxon>
        <taxon>Halobacteria</taxon>
        <taxon>Halobacteriales</taxon>
        <taxon>Haloferacaceae</taxon>
        <taxon>Salinigranum</taxon>
    </lineage>
</organism>
<evidence type="ECO:0000313" key="2">
    <source>
        <dbReference type="EMBL" id="AUV82859.1"/>
    </source>
</evidence>
<feature type="compositionally biased region" description="Low complexity" evidence="1">
    <location>
        <begin position="75"/>
        <end position="95"/>
    </location>
</feature>
<feature type="region of interest" description="Disordered" evidence="1">
    <location>
        <begin position="64"/>
        <end position="95"/>
    </location>
</feature>
<proteinExistence type="predicted"/>
<dbReference type="AlphaFoldDB" id="A0A2I8VP17"/>
<dbReference type="Proteomes" id="UP000236584">
    <property type="component" value="Chromosome"/>
</dbReference>
<dbReference type="GeneID" id="35593513"/>